<evidence type="ECO:0000313" key="1">
    <source>
        <dbReference type="EMBL" id="CAD7285718.1"/>
    </source>
</evidence>
<dbReference type="EMBL" id="CAJPEX010020599">
    <property type="protein sequence ID" value="CAG0925870.1"/>
    <property type="molecule type" value="Genomic_DNA"/>
</dbReference>
<protein>
    <submittedName>
        <fullName evidence="1">Uncharacterized protein</fullName>
    </submittedName>
</protein>
<name>A0A7R9C471_9CRUS</name>
<gene>
    <name evidence="1" type="ORF">NMOB1V02_LOCUS13320</name>
</gene>
<sequence length="66" mass="7236">MEYSDWSALCSFRAQRKNSKVENSVETECVSSTWRNTAAISTSISATKFAGIWTGLSGLVTFPPKT</sequence>
<reference evidence="1" key="1">
    <citation type="submission" date="2020-11" db="EMBL/GenBank/DDBJ databases">
        <authorList>
            <person name="Tran Van P."/>
        </authorList>
    </citation>
    <scope>NUCLEOTIDE SEQUENCE</scope>
</reference>
<accession>A0A7R9C471</accession>
<proteinExistence type="predicted"/>
<evidence type="ECO:0000313" key="2">
    <source>
        <dbReference type="Proteomes" id="UP000678499"/>
    </source>
</evidence>
<dbReference type="Proteomes" id="UP000678499">
    <property type="component" value="Unassembled WGS sequence"/>
</dbReference>
<keyword evidence="2" id="KW-1185">Reference proteome</keyword>
<organism evidence="1">
    <name type="scientific">Notodromas monacha</name>
    <dbReference type="NCBI Taxonomy" id="399045"/>
    <lineage>
        <taxon>Eukaryota</taxon>
        <taxon>Metazoa</taxon>
        <taxon>Ecdysozoa</taxon>
        <taxon>Arthropoda</taxon>
        <taxon>Crustacea</taxon>
        <taxon>Oligostraca</taxon>
        <taxon>Ostracoda</taxon>
        <taxon>Podocopa</taxon>
        <taxon>Podocopida</taxon>
        <taxon>Cypridocopina</taxon>
        <taxon>Cypridoidea</taxon>
        <taxon>Cyprididae</taxon>
        <taxon>Notodromas</taxon>
    </lineage>
</organism>
<dbReference type="EMBL" id="OA902636">
    <property type="protein sequence ID" value="CAD7285718.1"/>
    <property type="molecule type" value="Genomic_DNA"/>
</dbReference>
<dbReference type="AlphaFoldDB" id="A0A7R9C471"/>